<dbReference type="Gene3D" id="3.20.20.140">
    <property type="entry name" value="Metal-dependent hydrolases"/>
    <property type="match status" value="1"/>
</dbReference>
<dbReference type="SUPFAM" id="SSF51556">
    <property type="entry name" value="Metallo-dependent hydrolases"/>
    <property type="match status" value="1"/>
</dbReference>
<name>A0A6L5Y6M2_9FIRM</name>
<dbReference type="Proteomes" id="UP000474676">
    <property type="component" value="Unassembled WGS sequence"/>
</dbReference>
<sequence>MSERKAYLNGKIFTSDPEAFHADAMIVEDGRIQWVGREEDIPSVADCTKVDLGGRRVLPGFVDAHMHPVMLADFSTQISALPPAVNSIAELTAAVAEFRSRQDGEQWIQGWGYDEGKFAEKRSPNRYDLDAGSPDAPVSILRTCGHIRCVNSRALEIAGITKDTPDPEGGEIERDEHGEPTGVLKENARNLITPFIPEDDFNSKVKNLTALGELLASQGIVAVADMGAIEKVDNYRFFAEAKKKGFRQEVAVYYFWEYYYDDPEFQIPAERLDRNRQIFVAGLKLIGDGSVSGRTAWMNEPYLGTNECGISVCTDEQIKTAIDYCKAHGLQLSVHAMGGKAIDRVLDFIYPEASWTPEDVPYVRIEHVTEPSESAVRKAAEKKVAFVTQPIFMYAEIESYLKNLGEERMRKCYPVRDMLDAGVHLSISTDAPATSWAVPSDPFPNIKSAVTRKAYDGTDCGRDQRIDVETAIRLYTKEAAAAAGFRETGQLKKGFKANFIILSDDIMTADPDEIDQIRVDETYIRGEKVYSRHGQN</sequence>
<dbReference type="SUPFAM" id="SSF51338">
    <property type="entry name" value="Composite domain of metallo-dependent hydrolases"/>
    <property type="match status" value="1"/>
</dbReference>
<dbReference type="AlphaFoldDB" id="A0A6L5Y6M2"/>
<dbReference type="CDD" id="cd01300">
    <property type="entry name" value="YtcJ_like"/>
    <property type="match status" value="1"/>
</dbReference>
<dbReference type="Gene3D" id="2.30.40.10">
    <property type="entry name" value="Urease, subunit C, domain 1"/>
    <property type="match status" value="1"/>
</dbReference>
<protein>
    <submittedName>
        <fullName evidence="3">Amidohydrolase</fullName>
    </submittedName>
</protein>
<feature type="domain" description="Amidohydrolase 3" evidence="2">
    <location>
        <begin position="50"/>
        <end position="530"/>
    </location>
</feature>
<dbReference type="InterPro" id="IPR033932">
    <property type="entry name" value="YtcJ-like"/>
</dbReference>
<dbReference type="GeneID" id="303115349"/>
<gene>
    <name evidence="3" type="ORF">FYJ64_08410</name>
</gene>
<dbReference type="InterPro" id="IPR013108">
    <property type="entry name" value="Amidohydro_3"/>
</dbReference>
<dbReference type="InterPro" id="IPR032466">
    <property type="entry name" value="Metal_Hydrolase"/>
</dbReference>
<organism evidence="3 4">
    <name type="scientific">Hornefia butyriciproducens</name>
    <dbReference type="NCBI Taxonomy" id="2652293"/>
    <lineage>
        <taxon>Bacteria</taxon>
        <taxon>Bacillati</taxon>
        <taxon>Bacillota</taxon>
        <taxon>Clostridia</taxon>
        <taxon>Peptostreptococcales</taxon>
        <taxon>Anaerovoracaceae</taxon>
        <taxon>Hornefia</taxon>
    </lineage>
</organism>
<dbReference type="EMBL" id="VUMZ01000007">
    <property type="protein sequence ID" value="MST52329.1"/>
    <property type="molecule type" value="Genomic_DNA"/>
</dbReference>
<comment type="caution">
    <text evidence="3">The sequence shown here is derived from an EMBL/GenBank/DDBJ whole genome shotgun (WGS) entry which is preliminary data.</text>
</comment>
<keyword evidence="4" id="KW-1185">Reference proteome</keyword>
<evidence type="ECO:0000313" key="3">
    <source>
        <dbReference type="EMBL" id="MST52329.1"/>
    </source>
</evidence>
<evidence type="ECO:0000313" key="4">
    <source>
        <dbReference type="Proteomes" id="UP000474676"/>
    </source>
</evidence>
<dbReference type="Pfam" id="PF07969">
    <property type="entry name" value="Amidohydro_3"/>
    <property type="match status" value="1"/>
</dbReference>
<evidence type="ECO:0000259" key="2">
    <source>
        <dbReference type="Pfam" id="PF07969"/>
    </source>
</evidence>
<dbReference type="Gene3D" id="3.10.310.70">
    <property type="match status" value="1"/>
</dbReference>
<reference evidence="3 4" key="1">
    <citation type="submission" date="2019-08" db="EMBL/GenBank/DDBJ databases">
        <title>In-depth cultivation of the pig gut microbiome towards novel bacterial diversity and tailored functional studies.</title>
        <authorList>
            <person name="Wylensek D."/>
            <person name="Hitch T.C.A."/>
            <person name="Clavel T."/>
        </authorList>
    </citation>
    <scope>NUCLEOTIDE SEQUENCE [LARGE SCALE GENOMIC DNA]</scope>
    <source>
        <strain evidence="3 4">WCA-MUC-591-APC-3H</strain>
    </source>
</reference>
<feature type="region of interest" description="Disordered" evidence="1">
    <location>
        <begin position="160"/>
        <end position="181"/>
    </location>
</feature>
<dbReference type="PANTHER" id="PTHR22642:SF2">
    <property type="entry name" value="PROTEIN LONG AFTER FAR-RED 3"/>
    <property type="match status" value="1"/>
</dbReference>
<accession>A0A6L5Y6M2</accession>
<dbReference type="InterPro" id="IPR011059">
    <property type="entry name" value="Metal-dep_hydrolase_composite"/>
</dbReference>
<keyword evidence="3" id="KW-0378">Hydrolase</keyword>
<proteinExistence type="predicted"/>
<dbReference type="GO" id="GO:0016810">
    <property type="term" value="F:hydrolase activity, acting on carbon-nitrogen (but not peptide) bonds"/>
    <property type="evidence" value="ECO:0007669"/>
    <property type="project" value="InterPro"/>
</dbReference>
<evidence type="ECO:0000256" key="1">
    <source>
        <dbReference type="SAM" id="MobiDB-lite"/>
    </source>
</evidence>
<dbReference type="RefSeq" id="WP_154574725.1">
    <property type="nucleotide sequence ID" value="NZ_JBQHWU010000006.1"/>
</dbReference>
<dbReference type="PANTHER" id="PTHR22642">
    <property type="entry name" value="IMIDAZOLONEPROPIONASE"/>
    <property type="match status" value="1"/>
</dbReference>